<proteinExistence type="predicted"/>
<reference evidence="1" key="2">
    <citation type="journal article" date="2022" name="New Phytol.">
        <title>Evolutionary transition to the ectomycorrhizal habit in the genomes of a hyperdiverse lineage of mushroom-forming fungi.</title>
        <authorList>
            <person name="Looney B."/>
            <person name="Miyauchi S."/>
            <person name="Morin E."/>
            <person name="Drula E."/>
            <person name="Courty P.E."/>
            <person name="Kohler A."/>
            <person name="Kuo A."/>
            <person name="LaButti K."/>
            <person name="Pangilinan J."/>
            <person name="Lipzen A."/>
            <person name="Riley R."/>
            <person name="Andreopoulos W."/>
            <person name="He G."/>
            <person name="Johnson J."/>
            <person name="Nolan M."/>
            <person name="Tritt A."/>
            <person name="Barry K.W."/>
            <person name="Grigoriev I.V."/>
            <person name="Nagy L.G."/>
            <person name="Hibbett D."/>
            <person name="Henrissat B."/>
            <person name="Matheny P.B."/>
            <person name="Labbe J."/>
            <person name="Martin F.M."/>
        </authorList>
    </citation>
    <scope>NUCLEOTIDE SEQUENCE</scope>
    <source>
        <strain evidence="1">EC-137</strain>
    </source>
</reference>
<reference evidence="1" key="1">
    <citation type="submission" date="2021-02" db="EMBL/GenBank/DDBJ databases">
        <authorList>
            <consortium name="DOE Joint Genome Institute"/>
            <person name="Ahrendt S."/>
            <person name="Looney B.P."/>
            <person name="Miyauchi S."/>
            <person name="Morin E."/>
            <person name="Drula E."/>
            <person name="Courty P.E."/>
            <person name="Chicoki N."/>
            <person name="Fauchery L."/>
            <person name="Kohler A."/>
            <person name="Kuo A."/>
            <person name="Labutti K."/>
            <person name="Pangilinan J."/>
            <person name="Lipzen A."/>
            <person name="Riley R."/>
            <person name="Andreopoulos W."/>
            <person name="He G."/>
            <person name="Johnson J."/>
            <person name="Barry K.W."/>
            <person name="Grigoriev I.V."/>
            <person name="Nagy L."/>
            <person name="Hibbett D."/>
            <person name="Henrissat B."/>
            <person name="Matheny P.B."/>
            <person name="Labbe J."/>
            <person name="Martin F."/>
        </authorList>
    </citation>
    <scope>NUCLEOTIDE SEQUENCE</scope>
    <source>
        <strain evidence="1">EC-137</strain>
    </source>
</reference>
<organism evidence="1 2">
    <name type="scientific">Vararia minispora EC-137</name>
    <dbReference type="NCBI Taxonomy" id="1314806"/>
    <lineage>
        <taxon>Eukaryota</taxon>
        <taxon>Fungi</taxon>
        <taxon>Dikarya</taxon>
        <taxon>Basidiomycota</taxon>
        <taxon>Agaricomycotina</taxon>
        <taxon>Agaricomycetes</taxon>
        <taxon>Russulales</taxon>
        <taxon>Lachnocladiaceae</taxon>
        <taxon>Vararia</taxon>
    </lineage>
</organism>
<protein>
    <submittedName>
        <fullName evidence="1">Kinase-like domain-containing protein</fullName>
    </submittedName>
</protein>
<name>A0ACB8QTV7_9AGAM</name>
<accession>A0ACB8QTV7</accession>
<comment type="caution">
    <text evidence="1">The sequence shown here is derived from an EMBL/GenBank/DDBJ whole genome shotgun (WGS) entry which is preliminary data.</text>
</comment>
<evidence type="ECO:0000313" key="2">
    <source>
        <dbReference type="Proteomes" id="UP000814128"/>
    </source>
</evidence>
<dbReference type="EMBL" id="MU273487">
    <property type="protein sequence ID" value="KAI0035291.1"/>
    <property type="molecule type" value="Genomic_DNA"/>
</dbReference>
<sequence>FVVLRKLGKGGFGTVYHVIDRFSGKDYALKVVDKSNVRPQHVCLILREQATHRALAFTGSSAFLALHASWHDTANFYMLTELQPRGDLRSDMRRIGVYDRSQAVYFTAELLLCLGDLHSRRIMHRDLKPDNVLIDLDGHLLLADFGMAKMFAAPEHEDGDNVGLWGTVCDDVTNTMLDYTRLPCGTPRYMAPEVLQGKWYTYSSDIWSVGVILHMMLTGRVSRLLDQVGRTLIYKLGPVQGVAE</sequence>
<feature type="non-terminal residue" evidence="1">
    <location>
        <position position="1"/>
    </location>
</feature>
<dbReference type="Proteomes" id="UP000814128">
    <property type="component" value="Unassembled WGS sequence"/>
</dbReference>
<evidence type="ECO:0000313" key="1">
    <source>
        <dbReference type="EMBL" id="KAI0035291.1"/>
    </source>
</evidence>
<gene>
    <name evidence="1" type="ORF">K488DRAFT_43697</name>
</gene>
<keyword evidence="2" id="KW-1185">Reference proteome</keyword>